<dbReference type="InterPro" id="IPR002068">
    <property type="entry name" value="A-crystallin/Hsp20_dom"/>
</dbReference>
<dbReference type="InterPro" id="IPR037913">
    <property type="entry name" value="ACD_IbpA/B"/>
</dbReference>
<dbReference type="Pfam" id="PF00011">
    <property type="entry name" value="HSP20"/>
    <property type="match status" value="1"/>
</dbReference>
<dbReference type="SUPFAM" id="SSF49764">
    <property type="entry name" value="HSP20-like chaperones"/>
    <property type="match status" value="1"/>
</dbReference>
<evidence type="ECO:0000259" key="5">
    <source>
        <dbReference type="PROSITE" id="PS01031"/>
    </source>
</evidence>
<evidence type="ECO:0000256" key="3">
    <source>
        <dbReference type="RuleBase" id="RU003616"/>
    </source>
</evidence>
<dbReference type="PANTHER" id="PTHR47062:SF1">
    <property type="entry name" value="SMALL HEAT SHOCK PROTEIN IBPA"/>
    <property type="match status" value="1"/>
</dbReference>
<keyword evidence="7" id="KW-1185">Reference proteome</keyword>
<organism evidence="6 7">
    <name type="scientific">Sphingobium tyrosinilyticum</name>
    <dbReference type="NCBI Taxonomy" id="2715436"/>
    <lineage>
        <taxon>Bacteria</taxon>
        <taxon>Pseudomonadati</taxon>
        <taxon>Pseudomonadota</taxon>
        <taxon>Alphaproteobacteria</taxon>
        <taxon>Sphingomonadales</taxon>
        <taxon>Sphingomonadaceae</taxon>
        <taxon>Sphingobium</taxon>
    </lineage>
</organism>
<dbReference type="Proteomes" id="UP001595957">
    <property type="component" value="Unassembled WGS sequence"/>
</dbReference>
<feature type="region of interest" description="Disordered" evidence="4">
    <location>
        <begin position="138"/>
        <end position="165"/>
    </location>
</feature>
<accession>A0ABV9EY58</accession>
<proteinExistence type="inferred from homology"/>
<dbReference type="InterPro" id="IPR008978">
    <property type="entry name" value="HSP20-like_chaperone"/>
</dbReference>
<evidence type="ECO:0000313" key="7">
    <source>
        <dbReference type="Proteomes" id="UP001595957"/>
    </source>
</evidence>
<name>A0ABV9EY58_9SPHN</name>
<evidence type="ECO:0000313" key="6">
    <source>
        <dbReference type="EMBL" id="MFC4594312.1"/>
    </source>
</evidence>
<keyword evidence="1" id="KW-0346">Stress response</keyword>
<comment type="similarity">
    <text evidence="2 3">Belongs to the small heat shock protein (HSP20) family.</text>
</comment>
<evidence type="ECO:0000256" key="2">
    <source>
        <dbReference type="PROSITE-ProRule" id="PRU00285"/>
    </source>
</evidence>
<dbReference type="RefSeq" id="WP_380803920.1">
    <property type="nucleotide sequence ID" value="NZ_JBHSFZ010000015.1"/>
</dbReference>
<dbReference type="PROSITE" id="PS01031">
    <property type="entry name" value="SHSP"/>
    <property type="match status" value="1"/>
</dbReference>
<evidence type="ECO:0000256" key="4">
    <source>
        <dbReference type="SAM" id="MobiDB-lite"/>
    </source>
</evidence>
<dbReference type="EMBL" id="JBHSFZ010000015">
    <property type="protein sequence ID" value="MFC4594312.1"/>
    <property type="molecule type" value="Genomic_DNA"/>
</dbReference>
<protein>
    <submittedName>
        <fullName evidence="6">Hsp20 family protein</fullName>
    </submittedName>
</protein>
<comment type="caution">
    <text evidence="6">The sequence shown here is derived from an EMBL/GenBank/DDBJ whole genome shotgun (WGS) entry which is preliminary data.</text>
</comment>
<sequence length="165" mass="18545">MRTSFDFTPFRMSTVGFDRLFDLLENGLAANVGEGYPPFNIVREGDDRYRIDLAVAGFRQEEIEISTQQNMLVVSGRKSDGEEGHVLYRGIGARDFERRFGLADHVQVRTADLKDGVLSIELMREIPEAMKPRKIRISSVTGDPEQPQARSAIANDDGIQLEAKQ</sequence>
<gene>
    <name evidence="6" type="ORF">ACFO3E_08930</name>
</gene>
<dbReference type="CDD" id="cd06470">
    <property type="entry name" value="ACD_IbpA-B_like"/>
    <property type="match status" value="1"/>
</dbReference>
<reference evidence="7" key="1">
    <citation type="journal article" date="2019" name="Int. J. Syst. Evol. Microbiol.">
        <title>The Global Catalogue of Microorganisms (GCM) 10K type strain sequencing project: providing services to taxonomists for standard genome sequencing and annotation.</title>
        <authorList>
            <consortium name="The Broad Institute Genomics Platform"/>
            <consortium name="The Broad Institute Genome Sequencing Center for Infectious Disease"/>
            <person name="Wu L."/>
            <person name="Ma J."/>
        </authorList>
    </citation>
    <scope>NUCLEOTIDE SEQUENCE [LARGE SCALE GENOMIC DNA]</scope>
    <source>
        <strain evidence="7">NBRC 103632</strain>
    </source>
</reference>
<feature type="domain" description="SHSP" evidence="5">
    <location>
        <begin position="30"/>
        <end position="140"/>
    </location>
</feature>
<evidence type="ECO:0000256" key="1">
    <source>
        <dbReference type="ARBA" id="ARBA00023016"/>
    </source>
</evidence>
<dbReference type="PANTHER" id="PTHR47062">
    <property type="match status" value="1"/>
</dbReference>
<dbReference type="Gene3D" id="2.60.40.790">
    <property type="match status" value="1"/>
</dbReference>